<protein>
    <recommendedName>
        <fullName evidence="6">MFS general substrate transporter</fullName>
    </recommendedName>
</protein>
<accession>A0A3N4M3M0</accession>
<organism evidence="4 5">
    <name type="scientific">Terfezia boudieri ATCC MYA-4762</name>
    <dbReference type="NCBI Taxonomy" id="1051890"/>
    <lineage>
        <taxon>Eukaryota</taxon>
        <taxon>Fungi</taxon>
        <taxon>Dikarya</taxon>
        <taxon>Ascomycota</taxon>
        <taxon>Pezizomycotina</taxon>
        <taxon>Pezizomycetes</taxon>
        <taxon>Pezizales</taxon>
        <taxon>Pezizaceae</taxon>
        <taxon>Terfezia</taxon>
    </lineage>
</organism>
<feature type="region of interest" description="Disordered" evidence="2">
    <location>
        <begin position="534"/>
        <end position="569"/>
    </location>
</feature>
<comment type="subcellular location">
    <subcellularLocation>
        <location evidence="1">Membrane</location>
        <topology evidence="1">Multi-pass membrane protein</topology>
    </subcellularLocation>
</comment>
<name>A0A3N4M3M0_9PEZI</name>
<keyword evidence="5" id="KW-1185">Reference proteome</keyword>
<dbReference type="InterPro" id="IPR011701">
    <property type="entry name" value="MFS"/>
</dbReference>
<evidence type="ECO:0000256" key="2">
    <source>
        <dbReference type="SAM" id="MobiDB-lite"/>
    </source>
</evidence>
<dbReference type="Pfam" id="PF07690">
    <property type="entry name" value="MFS_1"/>
    <property type="match status" value="1"/>
</dbReference>
<feature type="transmembrane region" description="Helical" evidence="3">
    <location>
        <begin position="104"/>
        <end position="122"/>
    </location>
</feature>
<evidence type="ECO:0000256" key="1">
    <source>
        <dbReference type="ARBA" id="ARBA00004141"/>
    </source>
</evidence>
<dbReference type="GO" id="GO:0022857">
    <property type="term" value="F:transmembrane transporter activity"/>
    <property type="evidence" value="ECO:0007669"/>
    <property type="project" value="InterPro"/>
</dbReference>
<feature type="transmembrane region" description="Helical" evidence="3">
    <location>
        <begin position="224"/>
        <end position="246"/>
    </location>
</feature>
<dbReference type="PANTHER" id="PTHR23524:SF1">
    <property type="entry name" value="MRH DOMAIN-CONTAINING PROTEIN-RELATED"/>
    <property type="match status" value="1"/>
</dbReference>
<feature type="transmembrane region" description="Helical" evidence="3">
    <location>
        <begin position="382"/>
        <end position="404"/>
    </location>
</feature>
<keyword evidence="3" id="KW-0472">Membrane</keyword>
<evidence type="ECO:0000313" key="5">
    <source>
        <dbReference type="Proteomes" id="UP000267821"/>
    </source>
</evidence>
<feature type="transmembrane region" description="Helical" evidence="3">
    <location>
        <begin position="424"/>
        <end position="450"/>
    </location>
</feature>
<dbReference type="Gene3D" id="1.20.1250.20">
    <property type="entry name" value="MFS general substrate transporter like domains"/>
    <property type="match status" value="1"/>
</dbReference>
<dbReference type="AlphaFoldDB" id="A0A3N4M3M0"/>
<dbReference type="SUPFAM" id="SSF103473">
    <property type="entry name" value="MFS general substrate transporter"/>
    <property type="match status" value="2"/>
</dbReference>
<sequence>MPSPISNLMERIPPYLSLSLPAPTTTRHVTIYLLFLVLSSISLFVFLNSTISFIISDILEIRGSEHLGNIVGTLGFVDEIIVIVSAPVWGIVSDRWGWGGRKGVTASGFVIAAAGLVGLSEAGLVKGKNGNGEGFELEGWEWWYWMILWRAVFAIGGGAISTMISAVLPDLTSPPAPTQFSNPISTVLPPPHPHVHGAPLSPPSSRFPHSPGITRPPTSPSSKLAGIVGLFSGLGALLALSVFLPLPTLLDPSRHFTSPTQANVNATGTGVGLKRSYWAVATYAVVCGTACWFGLPHYGEESPKRRMRSRGGLLSGTISGWWRTLFGKREAVTLDEAEGLLQGQGERSRRDNRPSAFRMLIRALKIGHDRWRTIGISYIGGFIARASSVGLSLFIPLFVNHYFITHGLCSPRTNPSDKEEQCRRAYIVAAVLTGVSQLVGLISAPLIGYLSSSASSTQPATSPLRVLSITSLLGTIGFIGFGFLDTPDVGFLSLLSSALLGVGQIGAVVGSLGLLGRGQGEEFDTDFEPDFQEVPADAVSSDEDDDDGDLESSRRRGNIRSPSSSSCNPGELKGTIAGVYSLCGGMGILFLTKGGGLLFDKWSPGAPFWVLGSFMGGFAVLTGVEGWVRGS</sequence>
<proteinExistence type="predicted"/>
<evidence type="ECO:0000313" key="4">
    <source>
        <dbReference type="EMBL" id="RPB27541.1"/>
    </source>
</evidence>
<feature type="transmembrane region" description="Helical" evidence="3">
    <location>
        <begin position="31"/>
        <end position="55"/>
    </location>
</feature>
<dbReference type="InParanoid" id="A0A3N4M3M0"/>
<reference evidence="4 5" key="1">
    <citation type="journal article" date="2018" name="Nat. Ecol. Evol.">
        <title>Pezizomycetes genomes reveal the molecular basis of ectomycorrhizal truffle lifestyle.</title>
        <authorList>
            <person name="Murat C."/>
            <person name="Payen T."/>
            <person name="Noel B."/>
            <person name="Kuo A."/>
            <person name="Morin E."/>
            <person name="Chen J."/>
            <person name="Kohler A."/>
            <person name="Krizsan K."/>
            <person name="Balestrini R."/>
            <person name="Da Silva C."/>
            <person name="Montanini B."/>
            <person name="Hainaut M."/>
            <person name="Levati E."/>
            <person name="Barry K.W."/>
            <person name="Belfiori B."/>
            <person name="Cichocki N."/>
            <person name="Clum A."/>
            <person name="Dockter R.B."/>
            <person name="Fauchery L."/>
            <person name="Guy J."/>
            <person name="Iotti M."/>
            <person name="Le Tacon F."/>
            <person name="Lindquist E.A."/>
            <person name="Lipzen A."/>
            <person name="Malagnac F."/>
            <person name="Mello A."/>
            <person name="Molinier V."/>
            <person name="Miyauchi S."/>
            <person name="Poulain J."/>
            <person name="Riccioni C."/>
            <person name="Rubini A."/>
            <person name="Sitrit Y."/>
            <person name="Splivallo R."/>
            <person name="Traeger S."/>
            <person name="Wang M."/>
            <person name="Zifcakova L."/>
            <person name="Wipf D."/>
            <person name="Zambonelli A."/>
            <person name="Paolocci F."/>
            <person name="Nowrousian M."/>
            <person name="Ottonello S."/>
            <person name="Baldrian P."/>
            <person name="Spatafora J.W."/>
            <person name="Henrissat B."/>
            <person name="Nagy L.G."/>
            <person name="Aury J.M."/>
            <person name="Wincker P."/>
            <person name="Grigoriev I.V."/>
            <person name="Bonfante P."/>
            <person name="Martin F.M."/>
        </authorList>
    </citation>
    <scope>NUCLEOTIDE SEQUENCE [LARGE SCALE GENOMIC DNA]</scope>
    <source>
        <strain evidence="4 5">ATCC MYA-4762</strain>
    </source>
</reference>
<feature type="transmembrane region" description="Helical" evidence="3">
    <location>
        <begin position="605"/>
        <end position="628"/>
    </location>
</feature>
<evidence type="ECO:0008006" key="6">
    <source>
        <dbReference type="Google" id="ProtNLM"/>
    </source>
</evidence>
<feature type="transmembrane region" description="Helical" evidence="3">
    <location>
        <begin position="579"/>
        <end position="599"/>
    </location>
</feature>
<dbReference type="PANTHER" id="PTHR23524">
    <property type="entry name" value="TRANSPORTER, PUTATIVE (AFU_ORTHOLOGUE AFUA_8G04850)-RELATED"/>
    <property type="match status" value="1"/>
</dbReference>
<dbReference type="EMBL" id="ML121531">
    <property type="protein sequence ID" value="RPB27541.1"/>
    <property type="molecule type" value="Genomic_DNA"/>
</dbReference>
<dbReference type="InterPro" id="IPR036259">
    <property type="entry name" value="MFS_trans_sf"/>
</dbReference>
<feature type="transmembrane region" description="Helical" evidence="3">
    <location>
        <begin position="277"/>
        <end position="298"/>
    </location>
</feature>
<feature type="transmembrane region" description="Helical" evidence="3">
    <location>
        <begin position="142"/>
        <end position="168"/>
    </location>
</feature>
<keyword evidence="3" id="KW-0812">Transmembrane</keyword>
<dbReference type="GO" id="GO:0016020">
    <property type="term" value="C:membrane"/>
    <property type="evidence" value="ECO:0007669"/>
    <property type="project" value="UniProtKB-SubCell"/>
</dbReference>
<feature type="transmembrane region" description="Helical" evidence="3">
    <location>
        <begin position="490"/>
        <end position="515"/>
    </location>
</feature>
<dbReference type="Proteomes" id="UP000267821">
    <property type="component" value="Unassembled WGS sequence"/>
</dbReference>
<dbReference type="STRING" id="1051890.A0A3N4M3M0"/>
<gene>
    <name evidence="4" type="ORF">L211DRAFT_553322</name>
</gene>
<evidence type="ECO:0000256" key="3">
    <source>
        <dbReference type="SAM" id="Phobius"/>
    </source>
</evidence>
<dbReference type="OrthoDB" id="18110at2759"/>
<keyword evidence="3" id="KW-1133">Transmembrane helix</keyword>
<feature type="compositionally biased region" description="Acidic residues" evidence="2">
    <location>
        <begin position="540"/>
        <end position="550"/>
    </location>
</feature>
<feature type="transmembrane region" description="Helical" evidence="3">
    <location>
        <begin position="462"/>
        <end position="484"/>
    </location>
</feature>
<feature type="region of interest" description="Disordered" evidence="2">
    <location>
        <begin position="194"/>
        <end position="219"/>
    </location>
</feature>
<feature type="transmembrane region" description="Helical" evidence="3">
    <location>
        <begin position="67"/>
        <end position="92"/>
    </location>
</feature>